<dbReference type="PANTHER" id="PTHR12878">
    <property type="entry name" value="NADH-UBIQUINONE OXIDOREDUCTASE B8 SUBUNIT"/>
    <property type="match status" value="1"/>
</dbReference>
<dbReference type="Proteomes" id="UP001345827">
    <property type="component" value="Unassembled WGS sequence"/>
</dbReference>
<evidence type="ECO:0000256" key="2">
    <source>
        <dbReference type="ARBA" id="ARBA00004443"/>
    </source>
</evidence>
<dbReference type="SMART" id="SM00916">
    <property type="entry name" value="L51_S25_CI-B8"/>
    <property type="match status" value="1"/>
</dbReference>
<comment type="similarity">
    <text evidence="3">Belongs to the complex I NDUFA2 subunit family.</text>
</comment>
<evidence type="ECO:0000313" key="13">
    <source>
        <dbReference type="Proteomes" id="UP001345827"/>
    </source>
</evidence>
<dbReference type="InterPro" id="IPR007741">
    <property type="entry name" value="Ribosomal_mL43/mS25/NADH_DH"/>
</dbReference>
<evidence type="ECO:0000256" key="4">
    <source>
        <dbReference type="ARBA" id="ARBA00022448"/>
    </source>
</evidence>
<comment type="subcellular location">
    <subcellularLocation>
        <location evidence="2">Mitochondrion inner membrane</location>
        <topology evidence="2">Peripheral membrane protein</topology>
        <orientation evidence="2">Matrix side</orientation>
    </subcellularLocation>
</comment>
<evidence type="ECO:0000256" key="3">
    <source>
        <dbReference type="ARBA" id="ARBA00008939"/>
    </source>
</evidence>
<proteinExistence type="inferred from homology"/>
<evidence type="ECO:0000256" key="10">
    <source>
        <dbReference type="SAM" id="MobiDB-lite"/>
    </source>
</evidence>
<evidence type="ECO:0000256" key="7">
    <source>
        <dbReference type="ARBA" id="ARBA00022982"/>
    </source>
</evidence>
<comment type="function">
    <text evidence="1">Accessory subunit of the mitochondrial membrane respiratory chain NADH dehydrogenase (Complex I), that is believed not to be involved in catalysis. Complex I functions in the transfer of electrons from NADH to the respiratory chain. The immediate electron acceptor for the enzyme is believed to be ubiquinone.</text>
</comment>
<keyword evidence="5" id="KW-0679">Respiratory chain</keyword>
<dbReference type="InterPro" id="IPR036249">
    <property type="entry name" value="Thioredoxin-like_sf"/>
</dbReference>
<evidence type="ECO:0000256" key="6">
    <source>
        <dbReference type="ARBA" id="ARBA00022792"/>
    </source>
</evidence>
<feature type="domain" description="Ribosomal protein/NADH dehydrogenase" evidence="11">
    <location>
        <begin position="126"/>
        <end position="194"/>
    </location>
</feature>
<keyword evidence="13" id="KW-1185">Reference proteome</keyword>
<evidence type="ECO:0000259" key="11">
    <source>
        <dbReference type="SMART" id="SM00916"/>
    </source>
</evidence>
<organism evidence="12 13">
    <name type="scientific">Vermiconidia calcicola</name>
    <dbReference type="NCBI Taxonomy" id="1690605"/>
    <lineage>
        <taxon>Eukaryota</taxon>
        <taxon>Fungi</taxon>
        <taxon>Dikarya</taxon>
        <taxon>Ascomycota</taxon>
        <taxon>Pezizomycotina</taxon>
        <taxon>Dothideomycetes</taxon>
        <taxon>Dothideomycetidae</taxon>
        <taxon>Mycosphaerellales</taxon>
        <taxon>Extremaceae</taxon>
        <taxon>Vermiconidia</taxon>
    </lineage>
</organism>
<keyword evidence="6" id="KW-0999">Mitochondrion inner membrane</keyword>
<keyword evidence="4" id="KW-0813">Transport</keyword>
<dbReference type="EMBL" id="JAXLQG010000002">
    <property type="protein sequence ID" value="KAK5544114.1"/>
    <property type="molecule type" value="Genomic_DNA"/>
</dbReference>
<keyword evidence="9" id="KW-0472">Membrane</keyword>
<dbReference type="PANTHER" id="PTHR12878:SF0">
    <property type="entry name" value="NADH DEHYDROGENASE [UBIQUINONE] 1 ALPHA SUBCOMPLEX SUBUNIT 2"/>
    <property type="match status" value="1"/>
</dbReference>
<evidence type="ECO:0000256" key="9">
    <source>
        <dbReference type="ARBA" id="ARBA00023136"/>
    </source>
</evidence>
<gene>
    <name evidence="12" type="ORF">LTR25_001729</name>
</gene>
<accession>A0AAV9QIE7</accession>
<sequence>MSKEAKLRRLNVSAGLKLGEEKMRFNRFAATVRSFLNNPETMPLTVSPSSRLEPEVIETAHLQRCRTSNSHGFTKDTEAQEPSWPQNMPSLKASESCDSICAARARGVKQPGTSNKDDELSCTLLTDHHRSFLKKAYPTMKRHNPNIPILIREAVGVEPKVWARYGLGREKSESLSGLSDKEIEEKITTLVKSD</sequence>
<dbReference type="AlphaFoldDB" id="A0AAV9QIE7"/>
<dbReference type="InterPro" id="IPR016464">
    <property type="entry name" value="NADH_Ub_cplx-1_asu_su-2"/>
</dbReference>
<dbReference type="GO" id="GO:0005743">
    <property type="term" value="C:mitochondrial inner membrane"/>
    <property type="evidence" value="ECO:0007669"/>
    <property type="project" value="UniProtKB-SubCell"/>
</dbReference>
<keyword evidence="7" id="KW-0249">Electron transport</keyword>
<reference evidence="12 13" key="1">
    <citation type="submission" date="2023-06" db="EMBL/GenBank/DDBJ databases">
        <title>Black Yeasts Isolated from many extreme environments.</title>
        <authorList>
            <person name="Coleine C."/>
            <person name="Stajich J.E."/>
            <person name="Selbmann L."/>
        </authorList>
    </citation>
    <scope>NUCLEOTIDE SEQUENCE [LARGE SCALE GENOMIC DNA]</scope>
    <source>
        <strain evidence="12 13">CCFEE 5887</strain>
    </source>
</reference>
<evidence type="ECO:0000313" key="12">
    <source>
        <dbReference type="EMBL" id="KAK5544114.1"/>
    </source>
</evidence>
<dbReference type="SUPFAM" id="SSF52833">
    <property type="entry name" value="Thioredoxin-like"/>
    <property type="match status" value="1"/>
</dbReference>
<name>A0AAV9QIE7_9PEZI</name>
<comment type="caution">
    <text evidence="12">The sequence shown here is derived from an EMBL/GenBank/DDBJ whole genome shotgun (WGS) entry which is preliminary data.</text>
</comment>
<protein>
    <recommendedName>
        <fullName evidence="11">Ribosomal protein/NADH dehydrogenase domain-containing protein</fullName>
    </recommendedName>
</protein>
<feature type="region of interest" description="Disordered" evidence="10">
    <location>
        <begin position="69"/>
        <end position="90"/>
    </location>
</feature>
<evidence type="ECO:0000256" key="8">
    <source>
        <dbReference type="ARBA" id="ARBA00023128"/>
    </source>
</evidence>
<evidence type="ECO:0000256" key="5">
    <source>
        <dbReference type="ARBA" id="ARBA00022660"/>
    </source>
</evidence>
<keyword evidence="8" id="KW-0496">Mitochondrion</keyword>
<dbReference type="Gene3D" id="3.40.30.10">
    <property type="entry name" value="Glutaredoxin"/>
    <property type="match status" value="1"/>
</dbReference>
<evidence type="ECO:0000256" key="1">
    <source>
        <dbReference type="ARBA" id="ARBA00003195"/>
    </source>
</evidence>
<dbReference type="Pfam" id="PF05047">
    <property type="entry name" value="L51_S25_CI-B8"/>
    <property type="match status" value="1"/>
</dbReference>